<evidence type="ECO:0000256" key="1">
    <source>
        <dbReference type="ARBA" id="ARBA00008535"/>
    </source>
</evidence>
<dbReference type="Proteomes" id="UP000221080">
    <property type="component" value="Chromosome 3"/>
</dbReference>
<evidence type="ECO:0000256" key="2">
    <source>
        <dbReference type="ARBA" id="ARBA00022741"/>
    </source>
</evidence>
<dbReference type="GeneID" id="108263508"/>
<sequence length="295" mass="34012">MSAMETEKVHDQQKSNEDLRIVLLGKTGVGKSSVGNTILGAEVFKCDISASSVTKECWKDIRQVNDRNIAVIDTPGLFDPSFTLEETVNRIKFCIPLSAPGPHVFMFVVSPSRFTQEDKKTVETFLKIFGEDAIKHTIVLFTQGDKLGKRNMQEFVTQNPDLVQLFRMCTQRHHVFNNEEKDPTQVLQLLEKIDKMVSENGGNYYSNEMLIMAERAIEEEKQRILKESEVERRRQFDALKMEALSEAYKELQEKQEREARAQAEKNNKYISIMTQVLWTLLKNFLIKQLQNTGKK</sequence>
<accession>A0A2D0QNJ0</accession>
<dbReference type="STRING" id="7998.ENSIPUP00000013739"/>
<dbReference type="FunFam" id="3.40.50.300:FF:002274">
    <property type="entry name" value="Si:dkeyp-69e1.8"/>
    <property type="match status" value="1"/>
</dbReference>
<evidence type="ECO:0000256" key="4">
    <source>
        <dbReference type="SAM" id="Coils"/>
    </source>
</evidence>
<evidence type="ECO:0000313" key="7">
    <source>
        <dbReference type="RefSeq" id="XP_017319869.1"/>
    </source>
</evidence>
<organism evidence="6 7">
    <name type="scientific">Ictalurus punctatus</name>
    <name type="common">Channel catfish</name>
    <name type="synonym">Silurus punctatus</name>
    <dbReference type="NCBI Taxonomy" id="7998"/>
    <lineage>
        <taxon>Eukaryota</taxon>
        <taxon>Metazoa</taxon>
        <taxon>Chordata</taxon>
        <taxon>Craniata</taxon>
        <taxon>Vertebrata</taxon>
        <taxon>Euteleostomi</taxon>
        <taxon>Actinopterygii</taxon>
        <taxon>Neopterygii</taxon>
        <taxon>Teleostei</taxon>
        <taxon>Ostariophysi</taxon>
        <taxon>Siluriformes</taxon>
        <taxon>Ictaluridae</taxon>
        <taxon>Ictalurus</taxon>
    </lineage>
</organism>
<dbReference type="InterPro" id="IPR045058">
    <property type="entry name" value="GIMA/IAN/Toc"/>
</dbReference>
<dbReference type="PANTHER" id="PTHR10903:SF186">
    <property type="entry name" value="GTPASE IMAP FAMILY MEMBER 4-LIKE-RELATED"/>
    <property type="match status" value="1"/>
</dbReference>
<protein>
    <submittedName>
        <fullName evidence="7">GTPase IMAP family member 4 isoform X2</fullName>
    </submittedName>
</protein>
<dbReference type="Pfam" id="PF04548">
    <property type="entry name" value="AIG1"/>
    <property type="match status" value="1"/>
</dbReference>
<comment type="similarity">
    <text evidence="1">Belongs to the TRAFAC class TrmE-Era-EngA-EngB-Septin-like GTPase superfamily. AIG1/Toc34/Toc159-like paraseptin GTPase family. IAN subfamily.</text>
</comment>
<dbReference type="SUPFAM" id="SSF52540">
    <property type="entry name" value="P-loop containing nucleoside triphosphate hydrolases"/>
    <property type="match status" value="1"/>
</dbReference>
<dbReference type="InterPro" id="IPR006703">
    <property type="entry name" value="G_AIG1"/>
</dbReference>
<evidence type="ECO:0000256" key="3">
    <source>
        <dbReference type="ARBA" id="ARBA00023134"/>
    </source>
</evidence>
<dbReference type="PROSITE" id="PS51720">
    <property type="entry name" value="G_AIG1"/>
    <property type="match status" value="1"/>
</dbReference>
<feature type="domain" description="AIG1-type G" evidence="5">
    <location>
        <begin position="16"/>
        <end position="214"/>
    </location>
</feature>
<gene>
    <name evidence="7" type="primary">LOC108263508</name>
</gene>
<keyword evidence="2" id="KW-0547">Nucleotide-binding</keyword>
<reference evidence="6" key="1">
    <citation type="journal article" date="2016" name="Nat. Commun.">
        <title>The channel catfish genome sequence provides insights into the evolution of scale formation in teleosts.</title>
        <authorList>
            <person name="Liu Z."/>
            <person name="Liu S."/>
            <person name="Yao J."/>
            <person name="Bao L."/>
            <person name="Zhang J."/>
            <person name="Li Y."/>
            <person name="Jiang C."/>
            <person name="Sun L."/>
            <person name="Wang R."/>
            <person name="Zhang Y."/>
            <person name="Zhou T."/>
            <person name="Zeng Q."/>
            <person name="Fu Q."/>
            <person name="Gao S."/>
            <person name="Li N."/>
            <person name="Koren S."/>
            <person name="Jiang Y."/>
            <person name="Zimin A."/>
            <person name="Xu P."/>
            <person name="Phillippy A.M."/>
            <person name="Geng X."/>
            <person name="Song L."/>
            <person name="Sun F."/>
            <person name="Li C."/>
            <person name="Wang X."/>
            <person name="Chen A."/>
            <person name="Jin Y."/>
            <person name="Yuan Z."/>
            <person name="Yang Y."/>
            <person name="Tan S."/>
            <person name="Peatman E."/>
            <person name="Lu J."/>
            <person name="Qin Z."/>
            <person name="Dunham R."/>
            <person name="Li Z."/>
            <person name="Sonstegard T."/>
            <person name="Feng J."/>
            <person name="Danzmann R.G."/>
            <person name="Schroeder S."/>
            <person name="Scheffler B."/>
            <person name="Duke M.V."/>
            <person name="Ballard L."/>
            <person name="Kucuktas H."/>
            <person name="Kaltenboeck L."/>
            <person name="Liu H."/>
            <person name="Armbruster J."/>
            <person name="Xie Y."/>
            <person name="Kirby M.L."/>
            <person name="Tian Y."/>
            <person name="Flanagan M.E."/>
            <person name="Mu W."/>
            <person name="Waldbieser G.C."/>
        </authorList>
    </citation>
    <scope>NUCLEOTIDE SEQUENCE [LARGE SCALE GENOMIC DNA]</scope>
    <source>
        <strain evidence="6">SDA103</strain>
    </source>
</reference>
<evidence type="ECO:0000313" key="6">
    <source>
        <dbReference type="Proteomes" id="UP000221080"/>
    </source>
</evidence>
<dbReference type="GO" id="GO:0005525">
    <property type="term" value="F:GTP binding"/>
    <property type="evidence" value="ECO:0007669"/>
    <property type="project" value="UniProtKB-KW"/>
</dbReference>
<dbReference type="RefSeq" id="XP_017319869.1">
    <property type="nucleotide sequence ID" value="XM_017464380.3"/>
</dbReference>
<dbReference type="AlphaFoldDB" id="A0A2D0QNJ0"/>
<dbReference type="CDD" id="cd01852">
    <property type="entry name" value="AIG1"/>
    <property type="match status" value="1"/>
</dbReference>
<keyword evidence="6" id="KW-1185">Reference proteome</keyword>
<keyword evidence="3" id="KW-0342">GTP-binding</keyword>
<proteinExistence type="inferred from homology"/>
<keyword evidence="4" id="KW-0175">Coiled coil</keyword>
<reference evidence="7" key="2">
    <citation type="submission" date="2025-08" db="UniProtKB">
        <authorList>
            <consortium name="RefSeq"/>
        </authorList>
    </citation>
    <scope>IDENTIFICATION</scope>
    <source>
        <tissue evidence="7">Blood</tissue>
    </source>
</reference>
<name>A0A2D0QNJ0_ICTPU</name>
<evidence type="ECO:0000259" key="5">
    <source>
        <dbReference type="PROSITE" id="PS51720"/>
    </source>
</evidence>
<feature type="coiled-coil region" evidence="4">
    <location>
        <begin position="241"/>
        <end position="268"/>
    </location>
</feature>
<dbReference type="OrthoDB" id="8954335at2759"/>
<dbReference type="InterPro" id="IPR027417">
    <property type="entry name" value="P-loop_NTPase"/>
</dbReference>
<dbReference type="PANTHER" id="PTHR10903">
    <property type="entry name" value="GTPASE, IMAP FAMILY MEMBER-RELATED"/>
    <property type="match status" value="1"/>
</dbReference>
<dbReference type="Gene3D" id="3.40.50.300">
    <property type="entry name" value="P-loop containing nucleotide triphosphate hydrolases"/>
    <property type="match status" value="1"/>
</dbReference>